<organism evidence="2 3">
    <name type="scientific">Araneus ventricosus</name>
    <name type="common">Orbweaver spider</name>
    <name type="synonym">Epeira ventricosa</name>
    <dbReference type="NCBI Taxonomy" id="182803"/>
    <lineage>
        <taxon>Eukaryota</taxon>
        <taxon>Metazoa</taxon>
        <taxon>Ecdysozoa</taxon>
        <taxon>Arthropoda</taxon>
        <taxon>Chelicerata</taxon>
        <taxon>Arachnida</taxon>
        <taxon>Araneae</taxon>
        <taxon>Araneomorphae</taxon>
        <taxon>Entelegynae</taxon>
        <taxon>Araneoidea</taxon>
        <taxon>Araneidae</taxon>
        <taxon>Araneus</taxon>
    </lineage>
</organism>
<evidence type="ECO:0000313" key="2">
    <source>
        <dbReference type="EMBL" id="GBL87020.1"/>
    </source>
</evidence>
<protein>
    <submittedName>
        <fullName evidence="2">Uncharacterized protein</fullName>
    </submittedName>
</protein>
<dbReference type="AlphaFoldDB" id="A0A4Y2B496"/>
<feature type="region of interest" description="Disordered" evidence="1">
    <location>
        <begin position="1"/>
        <end position="41"/>
    </location>
</feature>
<dbReference type="InterPro" id="IPR013083">
    <property type="entry name" value="Znf_RING/FYVE/PHD"/>
</dbReference>
<dbReference type="Gene3D" id="3.30.40.10">
    <property type="entry name" value="Zinc/RING finger domain, C3HC4 (zinc finger)"/>
    <property type="match status" value="1"/>
</dbReference>
<feature type="compositionally biased region" description="Polar residues" evidence="1">
    <location>
        <begin position="24"/>
        <end position="40"/>
    </location>
</feature>
<dbReference type="EMBL" id="BGPR01000051">
    <property type="protein sequence ID" value="GBL87020.1"/>
    <property type="molecule type" value="Genomic_DNA"/>
</dbReference>
<evidence type="ECO:0000256" key="1">
    <source>
        <dbReference type="SAM" id="MobiDB-lite"/>
    </source>
</evidence>
<gene>
    <name evidence="2" type="ORF">AVEN_218728_1</name>
</gene>
<evidence type="ECO:0000313" key="3">
    <source>
        <dbReference type="Proteomes" id="UP000499080"/>
    </source>
</evidence>
<proteinExistence type="predicted"/>
<sequence>MMEVDPSSSPPIEENSIADENHGDNSNSTPGSNEQVTESGTPIDDYSELWLNFKCVFCNQDLKQINRPKLLQCLHTACESCLASESNSESSGASSSAVIKHLKNGGKIIKPAKKLKNTGNMSLNSI</sequence>
<dbReference type="SUPFAM" id="SSF57850">
    <property type="entry name" value="RING/U-box"/>
    <property type="match status" value="1"/>
</dbReference>
<name>A0A4Y2B496_ARAVE</name>
<dbReference type="OrthoDB" id="1870062at2759"/>
<comment type="caution">
    <text evidence="2">The sequence shown here is derived from an EMBL/GenBank/DDBJ whole genome shotgun (WGS) entry which is preliminary data.</text>
</comment>
<accession>A0A4Y2B496</accession>
<reference evidence="2 3" key="1">
    <citation type="journal article" date="2019" name="Sci. Rep.">
        <title>Orb-weaving spider Araneus ventricosus genome elucidates the spidroin gene catalogue.</title>
        <authorList>
            <person name="Kono N."/>
            <person name="Nakamura H."/>
            <person name="Ohtoshi R."/>
            <person name="Moran D.A.P."/>
            <person name="Shinohara A."/>
            <person name="Yoshida Y."/>
            <person name="Fujiwara M."/>
            <person name="Mori M."/>
            <person name="Tomita M."/>
            <person name="Arakawa K."/>
        </authorList>
    </citation>
    <scope>NUCLEOTIDE SEQUENCE [LARGE SCALE GENOMIC DNA]</scope>
</reference>
<dbReference type="Proteomes" id="UP000499080">
    <property type="component" value="Unassembled WGS sequence"/>
</dbReference>
<keyword evidence="3" id="KW-1185">Reference proteome</keyword>
<feature type="compositionally biased region" description="Low complexity" evidence="1">
    <location>
        <begin position="1"/>
        <end position="11"/>
    </location>
</feature>